<evidence type="ECO:0000256" key="8">
    <source>
        <dbReference type="SAM" id="Phobius"/>
    </source>
</evidence>
<feature type="compositionally biased region" description="Polar residues" evidence="7">
    <location>
        <begin position="397"/>
        <end position="411"/>
    </location>
</feature>
<dbReference type="GO" id="GO:0005789">
    <property type="term" value="C:endoplasmic reticulum membrane"/>
    <property type="evidence" value="ECO:0007669"/>
    <property type="project" value="InterPro"/>
</dbReference>
<comment type="similarity">
    <text evidence="2">Belongs to the DUOXA family.</text>
</comment>
<keyword evidence="5 8" id="KW-0472">Membrane</keyword>
<reference evidence="9 10" key="2">
    <citation type="submission" date="2019-01" db="EMBL/GenBank/DDBJ databases">
        <title>The decoding of complex shrimp genome reveals the adaptation for benthos swimmer, frequently molting mechanism and breeding impact on genome.</title>
        <authorList>
            <person name="Sun Y."/>
            <person name="Gao Y."/>
            <person name="Yu Y."/>
        </authorList>
    </citation>
    <scope>NUCLEOTIDE SEQUENCE [LARGE SCALE GENOMIC DNA]</scope>
    <source>
        <tissue evidence="9">Muscle</tissue>
    </source>
</reference>
<evidence type="ECO:0000256" key="1">
    <source>
        <dbReference type="ARBA" id="ARBA00004141"/>
    </source>
</evidence>
<dbReference type="GO" id="GO:0015031">
    <property type="term" value="P:protein transport"/>
    <property type="evidence" value="ECO:0007669"/>
    <property type="project" value="InterPro"/>
</dbReference>
<evidence type="ECO:0000313" key="10">
    <source>
        <dbReference type="Proteomes" id="UP000283509"/>
    </source>
</evidence>
<feature type="region of interest" description="Disordered" evidence="7">
    <location>
        <begin position="395"/>
        <end position="416"/>
    </location>
</feature>
<dbReference type="OrthoDB" id="6342175at2759"/>
<dbReference type="STRING" id="6689.A0A3R7QIM2"/>
<dbReference type="PANTHER" id="PTHR31158">
    <property type="entry name" value="DUAL OXIDASE 2"/>
    <property type="match status" value="1"/>
</dbReference>
<gene>
    <name evidence="9" type="ORF">C7M84_001163</name>
</gene>
<keyword evidence="3 8" id="KW-0812">Transmembrane</keyword>
<sequence>MQPTERMAGRSNSSATPLQRPWWWFSMGREGGGPTYYGSAGPCPSIVWNADVIYCVCFFSVPVVTFFLLLPSFRQRHWVSFLVMVLSLLSGFFMTCAFHSSSWLVGEVEVEASNGPAQPPTRGSLGLWAGLWHANLTYESSSLSLNEQVTWTKRQDMIQARRLALEKGWLWPLVSLVSELSGEGRAWRGDLGDGMRYAGTFSGCVMVASMYMWVVCVVLLSIAPELTARSLMLMGCLQAVASFGYVLLLWIHVPNSITVSGSKMHLHLGWAWWSVCVMGVLLVTFGVALLLYDFRYPKQLYTIFELYADTPYHRLFQENLKCSLEFESEDEEFKKVYPPCYWDLRKYNRDEKEVNNNLQEMTEKGQTCNKTVVERVFANSDTGKLIFRTKKDKPCATETQDTVSPPTNTDHTPFRRELPPSLRRRVTPEPDRLKAVDRNQQPLDLFSDCLSPLPKKDGFLKVPRFPDHLDSRGDYETSASPPHCKAMLSFQAGDPVCDAPRLVAKELEENSTSF</sequence>
<dbReference type="EMBL" id="QCYY01001152">
    <property type="protein sequence ID" value="ROT80114.1"/>
    <property type="molecule type" value="Genomic_DNA"/>
</dbReference>
<reference evidence="9 10" key="1">
    <citation type="submission" date="2018-04" db="EMBL/GenBank/DDBJ databases">
        <authorList>
            <person name="Zhang X."/>
            <person name="Yuan J."/>
            <person name="Li F."/>
            <person name="Xiang J."/>
        </authorList>
    </citation>
    <scope>NUCLEOTIDE SEQUENCE [LARGE SCALE GENOMIC DNA]</scope>
    <source>
        <tissue evidence="9">Muscle</tissue>
    </source>
</reference>
<name>A0A3R7QIM2_PENVA</name>
<feature type="transmembrane region" description="Helical" evidence="8">
    <location>
        <begin position="81"/>
        <end position="100"/>
    </location>
</feature>
<keyword evidence="6" id="KW-0325">Glycoprotein</keyword>
<dbReference type="PANTHER" id="PTHR31158:SF10">
    <property type="entry name" value="LD27791P"/>
    <property type="match status" value="1"/>
</dbReference>
<evidence type="ECO:0000256" key="4">
    <source>
        <dbReference type="ARBA" id="ARBA00022989"/>
    </source>
</evidence>
<keyword evidence="4 8" id="KW-1133">Transmembrane helix</keyword>
<evidence type="ECO:0000256" key="2">
    <source>
        <dbReference type="ARBA" id="ARBA00009816"/>
    </source>
</evidence>
<protein>
    <submittedName>
        <fullName evidence="9">Moladietz</fullName>
    </submittedName>
</protein>
<comment type="caution">
    <text evidence="9">The sequence shown here is derived from an EMBL/GenBank/DDBJ whole genome shotgun (WGS) entry which is preliminary data.</text>
</comment>
<keyword evidence="10" id="KW-1185">Reference proteome</keyword>
<feature type="transmembrane region" description="Helical" evidence="8">
    <location>
        <begin position="46"/>
        <end position="69"/>
    </location>
</feature>
<evidence type="ECO:0000256" key="3">
    <source>
        <dbReference type="ARBA" id="ARBA00022692"/>
    </source>
</evidence>
<organism evidence="9 10">
    <name type="scientific">Penaeus vannamei</name>
    <name type="common">Whiteleg shrimp</name>
    <name type="synonym">Litopenaeus vannamei</name>
    <dbReference type="NCBI Taxonomy" id="6689"/>
    <lineage>
        <taxon>Eukaryota</taxon>
        <taxon>Metazoa</taxon>
        <taxon>Ecdysozoa</taxon>
        <taxon>Arthropoda</taxon>
        <taxon>Crustacea</taxon>
        <taxon>Multicrustacea</taxon>
        <taxon>Malacostraca</taxon>
        <taxon>Eumalacostraca</taxon>
        <taxon>Eucarida</taxon>
        <taxon>Decapoda</taxon>
        <taxon>Dendrobranchiata</taxon>
        <taxon>Penaeoidea</taxon>
        <taxon>Penaeidae</taxon>
        <taxon>Penaeus</taxon>
    </lineage>
</organism>
<dbReference type="Pfam" id="PF10204">
    <property type="entry name" value="DuoxA"/>
    <property type="match status" value="1"/>
</dbReference>
<dbReference type="Proteomes" id="UP000283509">
    <property type="component" value="Unassembled WGS sequence"/>
</dbReference>
<accession>A0A3R7QIM2</accession>
<dbReference type="AlphaFoldDB" id="A0A3R7QIM2"/>
<comment type="subcellular location">
    <subcellularLocation>
        <location evidence="1">Membrane</location>
        <topology evidence="1">Multi-pass membrane protein</topology>
    </subcellularLocation>
</comment>
<feature type="transmembrane region" description="Helical" evidence="8">
    <location>
        <begin position="197"/>
        <end position="220"/>
    </location>
</feature>
<feature type="transmembrane region" description="Helical" evidence="8">
    <location>
        <begin position="232"/>
        <end position="251"/>
    </location>
</feature>
<dbReference type="InterPro" id="IPR018469">
    <property type="entry name" value="Dual_oxidase_maturation_fac"/>
</dbReference>
<proteinExistence type="inferred from homology"/>
<evidence type="ECO:0000256" key="6">
    <source>
        <dbReference type="ARBA" id="ARBA00023180"/>
    </source>
</evidence>
<feature type="transmembrane region" description="Helical" evidence="8">
    <location>
        <begin position="271"/>
        <end position="292"/>
    </location>
</feature>
<evidence type="ECO:0000256" key="5">
    <source>
        <dbReference type="ARBA" id="ARBA00023136"/>
    </source>
</evidence>
<evidence type="ECO:0000256" key="7">
    <source>
        <dbReference type="SAM" id="MobiDB-lite"/>
    </source>
</evidence>
<evidence type="ECO:0000313" key="9">
    <source>
        <dbReference type="EMBL" id="ROT80114.1"/>
    </source>
</evidence>